<dbReference type="PANTHER" id="PTHR38032">
    <property type="entry name" value="POLYMERASE-RELATED"/>
    <property type="match status" value="1"/>
</dbReference>
<evidence type="ECO:0000259" key="1">
    <source>
        <dbReference type="SMART" id="SM01245"/>
    </source>
</evidence>
<reference evidence="2 3" key="1">
    <citation type="submission" date="2021-06" db="EMBL/GenBank/DDBJ databases">
        <title>Clostridia strains as spoilage organisms.</title>
        <authorList>
            <person name="Wambui J."/>
            <person name="Stephan R."/>
            <person name="Stevens M.J.A."/>
        </authorList>
    </citation>
    <scope>NUCLEOTIDE SEQUENCE [LARGE SCALE GENOMIC DNA]</scope>
    <source>
        <strain evidence="2 3">DSM 14204</strain>
    </source>
</reference>
<protein>
    <submittedName>
        <fullName evidence="2">DUF342 domain-containing protein</fullName>
    </submittedName>
</protein>
<dbReference type="Pfam" id="PF20250">
    <property type="entry name" value="FapA_N"/>
    <property type="match status" value="1"/>
</dbReference>
<proteinExistence type="predicted"/>
<dbReference type="Pfam" id="PF03961">
    <property type="entry name" value="FapA"/>
    <property type="match status" value="1"/>
</dbReference>
<dbReference type="InterPro" id="IPR046865">
    <property type="entry name" value="FapA_b_solenoid"/>
</dbReference>
<name>A0ABS6BQ84_9CLOT</name>
<dbReference type="InterPro" id="IPR032782">
    <property type="entry name" value="KhpB_N"/>
</dbReference>
<dbReference type="EMBL" id="JAHLDV010000006">
    <property type="protein sequence ID" value="MBU3159077.1"/>
    <property type="molecule type" value="Genomic_DNA"/>
</dbReference>
<keyword evidence="3" id="KW-1185">Reference proteome</keyword>
<dbReference type="Pfam" id="PF14804">
    <property type="entry name" value="Jag_N"/>
    <property type="match status" value="1"/>
</dbReference>
<dbReference type="InterPro" id="IPR005646">
    <property type="entry name" value="FapA"/>
</dbReference>
<accession>A0ABS6BQ84</accession>
<evidence type="ECO:0000313" key="2">
    <source>
        <dbReference type="EMBL" id="MBU3159077.1"/>
    </source>
</evidence>
<dbReference type="RefSeq" id="WP_216146279.1">
    <property type="nucleotide sequence ID" value="NZ_JAHLDV010000006.1"/>
</dbReference>
<evidence type="ECO:0000313" key="3">
    <source>
        <dbReference type="Proteomes" id="UP000776252"/>
    </source>
</evidence>
<dbReference type="InterPro" id="IPR046866">
    <property type="entry name" value="FapA_N"/>
</dbReference>
<organism evidence="2 3">
    <name type="scientific">Clostridium frigoris</name>
    <dbReference type="NCBI Taxonomy" id="205327"/>
    <lineage>
        <taxon>Bacteria</taxon>
        <taxon>Bacillati</taxon>
        <taxon>Bacillota</taxon>
        <taxon>Clostridia</taxon>
        <taxon>Eubacteriales</taxon>
        <taxon>Clostridiaceae</taxon>
        <taxon>Clostridium</taxon>
    </lineage>
</organism>
<feature type="domain" description="RNA-binding protein KhpB N-terminal" evidence="1">
    <location>
        <begin position="9"/>
        <end position="56"/>
    </location>
</feature>
<sequence>MDGELGFQKFEGASVKECLKNASIALGVSRELLKYSILEEKRGLFKKHVIISIDSIEGLTNEGSPKLDSVKKAEIKTDIPSGNDGTIEIKNGEIIIKDPYEDGKPAVISNTNTNNITLTVNGEKVTLRANVQKENIIEVFLTEDEATRNLNLSTSADNMEAYISIKYKPNIIYKLKDCGPKNSVAIEREVKEEIMPPKFTGVEINNELLNNKIKYGILKMVVIKCSKEDEISQIIIAKGKKVINAIDDRLEIKYSGGHKDYDNDEVIDYKAIGTVEGVEKGQVLAILNKGKIGTDGMDIKGKVLKCKRSKILVLGVGEGCELTDEFTVAATREGRPSLRGSTFFVYKTYEVNGDVELKTGNIQFVGDIVINGSVREGMKVESGNSILIKNNVAEAEITASGDVMVKGNVIHSNISSGKEDVLNLELLNDIKSMKEDILKLIDSIKQVKGINLIKKNNSDGELIKILLESKFKRLPQTAIKVVKRIIGMENTEDELMVILKHKILNLGPLNIVDFEELNDVVAIIENKIEKLEINLTLPVDVVLDYSQDSTIKSSGNIVFTGKGEYVSQLVASDSIIFKLDKSLARGGVIKAGKEIKCKVVGGLGGVSTKLIVEKNGHIWADVAYPNTRFIIGEREYVLDVLSKNIHAFIDEDRELVVEKLQG</sequence>
<gene>
    <name evidence="2" type="ORF">KPL37_04800</name>
</gene>
<dbReference type="PANTHER" id="PTHR38032:SF1">
    <property type="entry name" value="RNA-BINDING PROTEIN KHPB N-TERMINAL DOMAIN-CONTAINING PROTEIN"/>
    <property type="match status" value="1"/>
</dbReference>
<comment type="caution">
    <text evidence="2">The sequence shown here is derived from an EMBL/GenBank/DDBJ whole genome shotgun (WGS) entry which is preliminary data.</text>
</comment>
<dbReference type="SMART" id="SM01245">
    <property type="entry name" value="Jag_N"/>
    <property type="match status" value="1"/>
</dbReference>
<dbReference type="Proteomes" id="UP000776252">
    <property type="component" value="Unassembled WGS sequence"/>
</dbReference>